<keyword evidence="4" id="KW-0539">Nucleus</keyword>
<dbReference type="GO" id="GO:0016433">
    <property type="term" value="F:rRNA (adenine) methyltransferase activity"/>
    <property type="evidence" value="ECO:0007669"/>
    <property type="project" value="UniProtKB-UniRule"/>
</dbReference>
<evidence type="ECO:0000256" key="4">
    <source>
        <dbReference type="HAMAP-Rule" id="MF_03044"/>
    </source>
</evidence>
<dbReference type="STRING" id="50376.A0A517L3Q6"/>
<dbReference type="InterPro" id="IPR029063">
    <property type="entry name" value="SAM-dependent_MTases_sf"/>
</dbReference>
<name>A0A517L3Q6_9PEZI</name>
<organism evidence="6 7">
    <name type="scientific">Venturia effusa</name>
    <dbReference type="NCBI Taxonomy" id="50376"/>
    <lineage>
        <taxon>Eukaryota</taxon>
        <taxon>Fungi</taxon>
        <taxon>Dikarya</taxon>
        <taxon>Ascomycota</taxon>
        <taxon>Pezizomycotina</taxon>
        <taxon>Dothideomycetes</taxon>
        <taxon>Pleosporomycetidae</taxon>
        <taxon>Venturiales</taxon>
        <taxon>Venturiaceae</taxon>
        <taxon>Venturia</taxon>
    </lineage>
</organism>
<feature type="binding site" evidence="4">
    <location>
        <position position="115"/>
    </location>
    <ligand>
        <name>S-adenosyl-L-methionine</name>
        <dbReference type="ChEBI" id="CHEBI:59789"/>
    </ligand>
</feature>
<dbReference type="EC" id="2.1.1.-" evidence="4"/>
<dbReference type="InterPro" id="IPR021867">
    <property type="entry name" value="Bmt2/SAMTOR"/>
</dbReference>
<keyword evidence="7" id="KW-1185">Reference proteome</keyword>
<evidence type="ECO:0000256" key="1">
    <source>
        <dbReference type="ARBA" id="ARBA00022603"/>
    </source>
</evidence>
<keyword evidence="1 4" id="KW-0489">Methyltransferase</keyword>
<comment type="subcellular location">
    <subcellularLocation>
        <location evidence="4">Nucleus</location>
        <location evidence="4">Nucleolus</location>
    </subcellularLocation>
</comment>
<evidence type="ECO:0000313" key="7">
    <source>
        <dbReference type="Proteomes" id="UP000316270"/>
    </source>
</evidence>
<keyword evidence="2 4" id="KW-0808">Transferase</keyword>
<comment type="similarity">
    <text evidence="4">Belongs to the BMT2 family.</text>
</comment>
<protein>
    <recommendedName>
        <fullName evidence="4">25S rRNA adenine-N(1) methyltransferase</fullName>
        <ecNumber evidence="4">2.1.1.-</ecNumber>
    </recommendedName>
</protein>
<feature type="region of interest" description="Disordered" evidence="5">
    <location>
        <begin position="1"/>
        <end position="22"/>
    </location>
</feature>
<reference evidence="6 7" key="1">
    <citation type="submission" date="2019-07" db="EMBL/GenBank/DDBJ databases">
        <title>Finished genome of Venturia effusa.</title>
        <authorList>
            <person name="Young C.A."/>
            <person name="Cox M.P."/>
            <person name="Ganley A.R.D."/>
            <person name="David W.J."/>
        </authorList>
    </citation>
    <scope>NUCLEOTIDE SEQUENCE [LARGE SCALE GENOMIC DNA]</scope>
    <source>
        <strain evidence="7">albino</strain>
    </source>
</reference>
<feature type="binding site" evidence="4">
    <location>
        <position position="135"/>
    </location>
    <ligand>
        <name>S-adenosyl-L-methionine</name>
        <dbReference type="ChEBI" id="CHEBI:59789"/>
    </ligand>
</feature>
<dbReference type="PANTHER" id="PTHR21008:SF1">
    <property type="entry name" value="25S RRNA (ADENINE(2142)-N(1))-METHYLTRANSFERASE"/>
    <property type="match status" value="1"/>
</dbReference>
<dbReference type="EMBL" id="CP042188">
    <property type="protein sequence ID" value="QDS70268.1"/>
    <property type="molecule type" value="Genomic_DNA"/>
</dbReference>
<comment type="function">
    <text evidence="4">S-adenosyl-L-methionine-dependent methyltransferase that specifically methylates the N(1) position of an adenine present in helix 65 in 25S rRNA.</text>
</comment>
<dbReference type="Pfam" id="PF11968">
    <property type="entry name" value="Bmt2"/>
    <property type="match status" value="1"/>
</dbReference>
<dbReference type="AlphaFoldDB" id="A0A517L3Q6"/>
<accession>A0A517L3Q6</accession>
<dbReference type="PANTHER" id="PTHR21008">
    <property type="entry name" value="S-ADENOSYLMETHIONINE SENSOR UPSTREAM OF MTORC1-RELATED"/>
    <property type="match status" value="1"/>
</dbReference>
<dbReference type="SUPFAM" id="SSF53335">
    <property type="entry name" value="S-adenosyl-L-methionine-dependent methyltransferases"/>
    <property type="match status" value="1"/>
</dbReference>
<proteinExistence type="inferred from homology"/>
<evidence type="ECO:0000256" key="3">
    <source>
        <dbReference type="ARBA" id="ARBA00022691"/>
    </source>
</evidence>
<dbReference type="GO" id="GO:0005730">
    <property type="term" value="C:nucleolus"/>
    <property type="evidence" value="ECO:0007669"/>
    <property type="project" value="UniProtKB-SubCell"/>
</dbReference>
<sequence>MGTKKKKKQPLSHGRPPAFHKPASLTAKATRTIIRTHHTLQKQHAQAIKNEDGAKARELERLIAQQGGLKAYQRASITGQSKIRGGDSSTVLMAWLKEGKITKKAAHKPKMLEIGALSTMNACSKSGLFEVTRIDLNSQDPKIEQQDFMQRPLPTSDDQRFDIISLSLVLNYVPDAARRGEMLQRTCHFLKSCSDSQNTVFPALFFALPAPCIQNARYMTNEHLDKIFGSLGYSKVHQKVSTKLLYQLWSYRPPTAIKETIPFPKVEMNPGKNRNNFSIILR</sequence>
<evidence type="ECO:0000256" key="5">
    <source>
        <dbReference type="SAM" id="MobiDB-lite"/>
    </source>
</evidence>
<feature type="compositionally biased region" description="Basic residues" evidence="5">
    <location>
        <begin position="1"/>
        <end position="10"/>
    </location>
</feature>
<dbReference type="Proteomes" id="UP000316270">
    <property type="component" value="Chromosome 4"/>
</dbReference>
<keyword evidence="3 4" id="KW-0949">S-adenosyl-L-methionine</keyword>
<evidence type="ECO:0000313" key="6">
    <source>
        <dbReference type="EMBL" id="QDS70268.1"/>
    </source>
</evidence>
<dbReference type="OrthoDB" id="5954793at2759"/>
<dbReference type="HAMAP" id="MF_03044">
    <property type="entry name" value="BMT2"/>
    <property type="match status" value="1"/>
</dbReference>
<gene>
    <name evidence="6" type="ORF">FKW77_007685</name>
</gene>
<evidence type="ECO:0000256" key="2">
    <source>
        <dbReference type="ARBA" id="ARBA00022679"/>
    </source>
</evidence>